<name>G0TV16_TRYVY</name>
<sequence length="101" mass="11296">MSLAKGLFARKRRNAFFKRKPKAKNVAEKRTCGYTVVCAWSGLFVRSAVPLLEALGRVEIKGCAGSSEPNGDPFWGEWTRMGFLWSRMAHAVGRNVAFNMN</sequence>
<dbReference type="EMBL" id="HE573021">
    <property type="protein sequence ID" value="CCC48199.1"/>
    <property type="molecule type" value="Genomic_DNA"/>
</dbReference>
<organism evidence="1">
    <name type="scientific">Trypanosoma vivax (strain Y486)</name>
    <dbReference type="NCBI Taxonomy" id="1055687"/>
    <lineage>
        <taxon>Eukaryota</taxon>
        <taxon>Discoba</taxon>
        <taxon>Euglenozoa</taxon>
        <taxon>Kinetoplastea</taxon>
        <taxon>Metakinetoplastina</taxon>
        <taxon>Trypanosomatida</taxon>
        <taxon>Trypanosomatidae</taxon>
        <taxon>Trypanosoma</taxon>
        <taxon>Duttonella</taxon>
    </lineage>
</organism>
<protein>
    <submittedName>
        <fullName evidence="1">Uncharacterized protein</fullName>
    </submittedName>
</protein>
<proteinExistence type="predicted"/>
<evidence type="ECO:0000313" key="1">
    <source>
        <dbReference type="EMBL" id="CCC48199.1"/>
    </source>
</evidence>
<accession>G0TV16</accession>
<dbReference type="VEuPathDB" id="TriTrypDB:TvY486_0504010"/>
<reference evidence="1" key="1">
    <citation type="journal article" date="2012" name="Proc. Natl. Acad. Sci. U.S.A.">
        <title>Antigenic diversity is generated by distinct evolutionary mechanisms in African trypanosome species.</title>
        <authorList>
            <person name="Jackson A.P."/>
            <person name="Berry A."/>
            <person name="Aslett M."/>
            <person name="Allison H.C."/>
            <person name="Burton P."/>
            <person name="Vavrova-Anderson J."/>
            <person name="Brown R."/>
            <person name="Browne H."/>
            <person name="Corton N."/>
            <person name="Hauser H."/>
            <person name="Gamble J."/>
            <person name="Gilderthorp R."/>
            <person name="Marcello L."/>
            <person name="McQuillan J."/>
            <person name="Otto T.D."/>
            <person name="Quail M.A."/>
            <person name="Sanders M.J."/>
            <person name="van Tonder A."/>
            <person name="Ginger M.L."/>
            <person name="Field M.C."/>
            <person name="Barry J.D."/>
            <person name="Hertz-Fowler C."/>
            <person name="Berriman M."/>
        </authorList>
    </citation>
    <scope>NUCLEOTIDE SEQUENCE</scope>
    <source>
        <strain evidence="1">Y486</strain>
    </source>
</reference>
<gene>
    <name evidence="1" type="ORF">TVY486_0504010</name>
</gene>
<dbReference type="AlphaFoldDB" id="G0TV16"/>